<name>A0AB39UT32_9GAMM</name>
<protein>
    <submittedName>
        <fullName evidence="7">LysE family translocator</fullName>
    </submittedName>
</protein>
<evidence type="ECO:0000256" key="1">
    <source>
        <dbReference type="ARBA" id="ARBA00004651"/>
    </source>
</evidence>
<feature type="transmembrane region" description="Helical" evidence="6">
    <location>
        <begin position="44"/>
        <end position="66"/>
    </location>
</feature>
<evidence type="ECO:0000256" key="2">
    <source>
        <dbReference type="ARBA" id="ARBA00022475"/>
    </source>
</evidence>
<evidence type="ECO:0000256" key="6">
    <source>
        <dbReference type="SAM" id="Phobius"/>
    </source>
</evidence>
<feature type="transmembrane region" description="Helical" evidence="6">
    <location>
        <begin position="186"/>
        <end position="202"/>
    </location>
</feature>
<organism evidence="7">
    <name type="scientific">Thermohahella caldifontis</name>
    <dbReference type="NCBI Taxonomy" id="3142973"/>
    <lineage>
        <taxon>Bacteria</taxon>
        <taxon>Pseudomonadati</taxon>
        <taxon>Pseudomonadota</taxon>
        <taxon>Gammaproteobacteria</taxon>
        <taxon>Oceanospirillales</taxon>
        <taxon>Hahellaceae</taxon>
        <taxon>Thermohahella</taxon>
    </lineage>
</organism>
<dbReference type="PANTHER" id="PTHR30086">
    <property type="entry name" value="ARGININE EXPORTER PROTEIN ARGO"/>
    <property type="match status" value="1"/>
</dbReference>
<gene>
    <name evidence="7" type="ORF">AAIA72_10285</name>
</gene>
<dbReference type="InterPro" id="IPR001123">
    <property type="entry name" value="LeuE-type"/>
</dbReference>
<reference evidence="7" key="1">
    <citation type="submission" date="2024-05" db="EMBL/GenBank/DDBJ databases">
        <title>Genome sequencing of novel strain.</title>
        <authorList>
            <person name="Ganbat D."/>
            <person name="Ganbat S."/>
            <person name="Lee S.-J."/>
        </authorList>
    </citation>
    <scope>NUCLEOTIDE SEQUENCE</scope>
    <source>
        <strain evidence="7">SMD15-11</strain>
    </source>
</reference>
<dbReference type="RefSeq" id="WP_369600230.1">
    <property type="nucleotide sequence ID" value="NZ_CP154858.1"/>
</dbReference>
<comment type="subcellular location">
    <subcellularLocation>
        <location evidence="1">Cell membrane</location>
        <topology evidence="1">Multi-pass membrane protein</topology>
    </subcellularLocation>
</comment>
<evidence type="ECO:0000256" key="4">
    <source>
        <dbReference type="ARBA" id="ARBA00022989"/>
    </source>
</evidence>
<evidence type="ECO:0000256" key="5">
    <source>
        <dbReference type="ARBA" id="ARBA00023136"/>
    </source>
</evidence>
<dbReference type="PANTHER" id="PTHR30086:SF20">
    <property type="entry name" value="ARGININE EXPORTER PROTEIN ARGO-RELATED"/>
    <property type="match status" value="1"/>
</dbReference>
<keyword evidence="4 6" id="KW-1133">Transmembrane helix</keyword>
<dbReference type="EMBL" id="CP154858">
    <property type="protein sequence ID" value="XDT71193.1"/>
    <property type="molecule type" value="Genomic_DNA"/>
</dbReference>
<feature type="transmembrane region" description="Helical" evidence="6">
    <location>
        <begin position="78"/>
        <end position="101"/>
    </location>
</feature>
<accession>A0AB39UT32</accession>
<dbReference type="KEGG" id="tcd:AAIA72_10285"/>
<dbReference type="Pfam" id="PF01810">
    <property type="entry name" value="LysE"/>
    <property type="match status" value="1"/>
</dbReference>
<dbReference type="AlphaFoldDB" id="A0AB39UT32"/>
<feature type="transmembrane region" description="Helical" evidence="6">
    <location>
        <begin position="148"/>
        <end position="174"/>
    </location>
</feature>
<dbReference type="GO" id="GO:0015171">
    <property type="term" value="F:amino acid transmembrane transporter activity"/>
    <property type="evidence" value="ECO:0007669"/>
    <property type="project" value="TreeGrafter"/>
</dbReference>
<dbReference type="GO" id="GO:0005886">
    <property type="term" value="C:plasma membrane"/>
    <property type="evidence" value="ECO:0007669"/>
    <property type="project" value="UniProtKB-SubCell"/>
</dbReference>
<keyword evidence="2" id="KW-1003">Cell membrane</keyword>
<keyword evidence="3 6" id="KW-0812">Transmembrane</keyword>
<proteinExistence type="predicted"/>
<sequence length="203" mass="21596">MESPASLASLITPVTLFALATCGSPGPNNMLLTASGARFGYRGSLGTLAGIFAGFGCLLMLAALGLGTLFELWPPLQWLLRLAGAAYLVWLAWKLGVAGVLHADTERARAVSPFQACLLQFVNPKGLTMAMGVISAFALPGEAFWSSVALIVTIMLSMLILTGHAWILFGQALVRLCRTPRHVRRVNVTLALLTLSSVIFILN</sequence>
<evidence type="ECO:0000256" key="3">
    <source>
        <dbReference type="ARBA" id="ARBA00022692"/>
    </source>
</evidence>
<evidence type="ECO:0000313" key="7">
    <source>
        <dbReference type="EMBL" id="XDT71193.1"/>
    </source>
</evidence>
<dbReference type="GO" id="GO:0033228">
    <property type="term" value="P:cysteine export across plasma membrane"/>
    <property type="evidence" value="ECO:0007669"/>
    <property type="project" value="TreeGrafter"/>
</dbReference>
<keyword evidence="5 6" id="KW-0472">Membrane</keyword>